<proteinExistence type="predicted"/>
<dbReference type="InterPro" id="IPR046041">
    <property type="entry name" value="DUF5999"/>
</dbReference>
<feature type="region of interest" description="Disordered" evidence="1">
    <location>
        <begin position="17"/>
        <end position="90"/>
    </location>
</feature>
<name>A0ABT9QIE1_9ACTN</name>
<feature type="region of interest" description="Disordered" evidence="1">
    <location>
        <begin position="116"/>
        <end position="137"/>
    </location>
</feature>
<reference evidence="2 3" key="1">
    <citation type="submission" date="2023-07" db="EMBL/GenBank/DDBJ databases">
        <title>Sequencing the genomes of 1000 actinobacteria strains.</title>
        <authorList>
            <person name="Klenk H.-P."/>
        </authorList>
    </citation>
    <scope>NUCLEOTIDE SEQUENCE [LARGE SCALE GENOMIC DNA]</scope>
    <source>
        <strain evidence="2 3">DSM 46740</strain>
    </source>
</reference>
<dbReference type="EMBL" id="JAUSQU010000001">
    <property type="protein sequence ID" value="MDP9846522.1"/>
    <property type="molecule type" value="Genomic_DNA"/>
</dbReference>
<dbReference type="Proteomes" id="UP001225356">
    <property type="component" value="Unassembled WGS sequence"/>
</dbReference>
<keyword evidence="3" id="KW-1185">Reference proteome</keyword>
<dbReference type="Pfam" id="PF19462">
    <property type="entry name" value="DUF5999"/>
    <property type="match status" value="1"/>
</dbReference>
<evidence type="ECO:0000313" key="2">
    <source>
        <dbReference type="EMBL" id="MDP9846522.1"/>
    </source>
</evidence>
<comment type="caution">
    <text evidence="2">The sequence shown here is derived from an EMBL/GenBank/DDBJ whole genome shotgun (WGS) entry which is preliminary data.</text>
</comment>
<accession>A0ABT9QIE1</accession>
<gene>
    <name evidence="2" type="ORF">J2853_005733</name>
</gene>
<organism evidence="2 3">
    <name type="scientific">Streptosporangium lutulentum</name>
    <dbReference type="NCBI Taxonomy" id="1461250"/>
    <lineage>
        <taxon>Bacteria</taxon>
        <taxon>Bacillati</taxon>
        <taxon>Actinomycetota</taxon>
        <taxon>Actinomycetes</taxon>
        <taxon>Streptosporangiales</taxon>
        <taxon>Streptosporangiaceae</taxon>
        <taxon>Streptosporangium</taxon>
    </lineage>
</organism>
<protein>
    <submittedName>
        <fullName evidence="2">Uncharacterized protein</fullName>
    </submittedName>
</protein>
<evidence type="ECO:0000256" key="1">
    <source>
        <dbReference type="SAM" id="MobiDB-lite"/>
    </source>
</evidence>
<evidence type="ECO:0000313" key="3">
    <source>
        <dbReference type="Proteomes" id="UP001225356"/>
    </source>
</evidence>
<feature type="compositionally biased region" description="Basic and acidic residues" evidence="1">
    <location>
        <begin position="61"/>
        <end position="77"/>
    </location>
</feature>
<sequence length="137" mass="14602">MFKNRFRGRSANTYGCAASSNWEIRAADGARPTSRGPRHPSPEAGGTARPENAGRPDTAWEEPHPVSRERGTTECPHESPCPSSDAPDHDAARLVASHPEQGWGLLCNGVVVFDDTGELLPDGRSVPAHRGDPGRAA</sequence>